<dbReference type="AlphaFoldDB" id="A0AAV4K036"/>
<organism evidence="2 3">
    <name type="scientific">Elysia marginata</name>
    <dbReference type="NCBI Taxonomy" id="1093978"/>
    <lineage>
        <taxon>Eukaryota</taxon>
        <taxon>Metazoa</taxon>
        <taxon>Spiralia</taxon>
        <taxon>Lophotrochozoa</taxon>
        <taxon>Mollusca</taxon>
        <taxon>Gastropoda</taxon>
        <taxon>Heterobranchia</taxon>
        <taxon>Euthyneura</taxon>
        <taxon>Panpulmonata</taxon>
        <taxon>Sacoglossa</taxon>
        <taxon>Placobranchoidea</taxon>
        <taxon>Plakobranchidae</taxon>
        <taxon>Elysia</taxon>
    </lineage>
</organism>
<reference evidence="2 3" key="1">
    <citation type="journal article" date="2021" name="Elife">
        <title>Chloroplast acquisition without the gene transfer in kleptoplastic sea slugs, Plakobranchus ocellatus.</title>
        <authorList>
            <person name="Maeda T."/>
            <person name="Takahashi S."/>
            <person name="Yoshida T."/>
            <person name="Shimamura S."/>
            <person name="Takaki Y."/>
            <person name="Nagai Y."/>
            <person name="Toyoda A."/>
            <person name="Suzuki Y."/>
            <person name="Arimoto A."/>
            <person name="Ishii H."/>
            <person name="Satoh N."/>
            <person name="Nishiyama T."/>
            <person name="Hasebe M."/>
            <person name="Maruyama T."/>
            <person name="Minagawa J."/>
            <person name="Obokata J."/>
            <person name="Shigenobu S."/>
        </authorList>
    </citation>
    <scope>NUCLEOTIDE SEQUENCE [LARGE SCALE GENOMIC DNA]</scope>
</reference>
<accession>A0AAV4K036</accession>
<feature type="region of interest" description="Disordered" evidence="1">
    <location>
        <begin position="105"/>
        <end position="147"/>
    </location>
</feature>
<dbReference type="Proteomes" id="UP000762676">
    <property type="component" value="Unassembled WGS sequence"/>
</dbReference>
<protein>
    <submittedName>
        <fullName evidence="2">Uncharacterized protein</fullName>
    </submittedName>
</protein>
<evidence type="ECO:0000313" key="2">
    <source>
        <dbReference type="EMBL" id="GFS27669.1"/>
    </source>
</evidence>
<evidence type="ECO:0000256" key="1">
    <source>
        <dbReference type="SAM" id="MobiDB-lite"/>
    </source>
</evidence>
<evidence type="ECO:0000313" key="3">
    <source>
        <dbReference type="Proteomes" id="UP000762676"/>
    </source>
</evidence>
<feature type="region of interest" description="Disordered" evidence="1">
    <location>
        <begin position="1"/>
        <end position="44"/>
    </location>
</feature>
<keyword evidence="3" id="KW-1185">Reference proteome</keyword>
<comment type="caution">
    <text evidence="2">The sequence shown here is derived from an EMBL/GenBank/DDBJ whole genome shotgun (WGS) entry which is preliminary data.</text>
</comment>
<proteinExistence type="predicted"/>
<name>A0AAV4K036_9GAST</name>
<feature type="compositionally biased region" description="Basic and acidic residues" evidence="1">
    <location>
        <begin position="105"/>
        <end position="117"/>
    </location>
</feature>
<gene>
    <name evidence="2" type="ORF">ElyMa_005292400</name>
</gene>
<dbReference type="EMBL" id="BMAT01010549">
    <property type="protein sequence ID" value="GFS27669.1"/>
    <property type="molecule type" value="Genomic_DNA"/>
</dbReference>
<sequence>MTMINSGNDDNDDDNVHPSNWCSSRSTLARSDTTPGTAPGQHLPEVIPAQVEHSNVTESILGLADHRLVSPSNYCSYTSIAPRSDTTPGIATGQHLPEVIPPQVERDSNLGLADHRPVSPSNCCSYRSIAPRSDTTPGRARQHPRPR</sequence>
<feature type="compositionally biased region" description="Polar residues" evidence="1">
    <location>
        <begin position="17"/>
        <end position="36"/>
    </location>
</feature>